<dbReference type="Pfam" id="PF03070">
    <property type="entry name" value="TENA_THI-4"/>
    <property type="match status" value="1"/>
</dbReference>
<organism evidence="4 5">
    <name type="scientific">Ewingella americana</name>
    <dbReference type="NCBI Taxonomy" id="41202"/>
    <lineage>
        <taxon>Bacteria</taxon>
        <taxon>Pseudomonadati</taxon>
        <taxon>Pseudomonadota</taxon>
        <taxon>Gammaproteobacteria</taxon>
        <taxon>Enterobacterales</taxon>
        <taxon>Yersiniaceae</taxon>
        <taxon>Ewingella</taxon>
    </lineage>
</organism>
<dbReference type="PIRSF" id="PIRSF003170">
    <property type="entry name" value="Pet18p"/>
    <property type="match status" value="1"/>
</dbReference>
<evidence type="ECO:0000313" key="4">
    <source>
        <dbReference type="EMBL" id="STQ44789.1"/>
    </source>
</evidence>
<comment type="pathway">
    <text evidence="1">Cofactor biosynthesis; thiamine diphosphate biosynthesis.</text>
</comment>
<evidence type="ECO:0000256" key="2">
    <source>
        <dbReference type="PIRSR" id="PIRSR003170-1"/>
    </source>
</evidence>
<dbReference type="GO" id="GO:0005829">
    <property type="term" value="C:cytosol"/>
    <property type="evidence" value="ECO:0007669"/>
    <property type="project" value="TreeGrafter"/>
</dbReference>
<proteinExistence type="inferred from homology"/>
<dbReference type="Proteomes" id="UP000254304">
    <property type="component" value="Unassembled WGS sequence"/>
</dbReference>
<dbReference type="GO" id="GO:0050334">
    <property type="term" value="F:thiaminase activity"/>
    <property type="evidence" value="ECO:0007669"/>
    <property type="project" value="UniProtKB-UniRule"/>
</dbReference>
<dbReference type="GeneID" id="78379918"/>
<gene>
    <name evidence="4" type="primary">tenA</name>
    <name evidence="4" type="ORF">NCTC12157_02512</name>
</gene>
<accession>A0A377NDF3</accession>
<evidence type="ECO:0000259" key="3">
    <source>
        <dbReference type="Pfam" id="PF03070"/>
    </source>
</evidence>
<dbReference type="AlphaFoldDB" id="A0A377NDF3"/>
<dbReference type="InterPro" id="IPR004305">
    <property type="entry name" value="Thiaminase-2/PQQC"/>
</dbReference>
<keyword evidence="1" id="KW-0784">Thiamine biosynthesis</keyword>
<comment type="function">
    <text evidence="1">Catalyzes an amino-pyrimidine hydrolysis reaction at the C5' of the pyrimidine moiety of thiamine compounds, a reaction that is part of a thiamine salvage pathway. Thus, catalyzes the conversion of 4-amino-5-aminomethyl-2-methylpyrimidine to 4-amino-5-hydroxymethyl-2-methylpyrimidine (HMP).</text>
</comment>
<keyword evidence="1 4" id="KW-0378">Hydrolase</keyword>
<dbReference type="InterPro" id="IPR050967">
    <property type="entry name" value="Thiamine_Salvage_TenA"/>
</dbReference>
<dbReference type="UniPathway" id="UPA00060"/>
<dbReference type="PANTHER" id="PTHR43198:SF2">
    <property type="entry name" value="SI:CH1073-67J19.1-RELATED"/>
    <property type="match status" value="1"/>
</dbReference>
<comment type="catalytic activity">
    <reaction evidence="1">
        <text>thiamine + H2O = 5-(2-hydroxyethyl)-4-methylthiazole + 4-amino-5-hydroxymethyl-2-methylpyrimidine + H(+)</text>
        <dbReference type="Rhea" id="RHEA:17509"/>
        <dbReference type="ChEBI" id="CHEBI:15377"/>
        <dbReference type="ChEBI" id="CHEBI:15378"/>
        <dbReference type="ChEBI" id="CHEBI:16892"/>
        <dbReference type="ChEBI" id="CHEBI:17957"/>
        <dbReference type="ChEBI" id="CHEBI:18385"/>
        <dbReference type="EC" id="3.5.99.2"/>
    </reaction>
</comment>
<feature type="active site" description="Proton donor" evidence="2">
    <location>
        <position position="212"/>
    </location>
</feature>
<feature type="domain" description="Thiaminase-2/PQQC" evidence="3">
    <location>
        <begin position="19"/>
        <end position="218"/>
    </location>
</feature>
<dbReference type="InterPro" id="IPR016084">
    <property type="entry name" value="Haem_Oase-like_multi-hlx"/>
</dbReference>
<reference evidence="4 5" key="1">
    <citation type="submission" date="2018-06" db="EMBL/GenBank/DDBJ databases">
        <authorList>
            <consortium name="Pathogen Informatics"/>
            <person name="Doyle S."/>
        </authorList>
    </citation>
    <scope>NUCLEOTIDE SEQUENCE [LARGE SCALE GENOMIC DNA]</scope>
    <source>
        <strain evidence="4 5">NCTC12157</strain>
    </source>
</reference>
<sequence length="221" mass="25413">MSTAMGKSQNSFTDWLLEEHQEVWHAMQYHPFVTGIEDGSLPAKVFNQYLVYEGDFVATAIGIFSYAVIKAPDIRHQRWLIGVLDALANEQIAYFERVMEKRHVTPSDYQRSAPDVSRFSQGMLRTAQNGSYAEILTLMFGAEWMYYHWCTRVSQSAIADPEVKDWVVMHAEKTFIDQASWLKAELDSCAATLSEEQRQHLSVLYGQVLQWEIDFHSAAFD</sequence>
<protein>
    <recommendedName>
        <fullName evidence="1">Aminopyrimidine aminohydrolase</fullName>
        <ecNumber evidence="1">3.5.99.2</ecNumber>
    </recommendedName>
</protein>
<dbReference type="SUPFAM" id="SSF48613">
    <property type="entry name" value="Heme oxygenase-like"/>
    <property type="match status" value="1"/>
</dbReference>
<dbReference type="PANTHER" id="PTHR43198">
    <property type="entry name" value="BIFUNCTIONAL TH2 PROTEIN"/>
    <property type="match status" value="1"/>
</dbReference>
<dbReference type="EC" id="3.5.99.2" evidence="1"/>
<name>A0A377NDF3_9GAMM</name>
<dbReference type="RefSeq" id="WP_244956605.1">
    <property type="nucleotide sequence ID" value="NZ_VXKG01000001.1"/>
</dbReference>
<evidence type="ECO:0000313" key="5">
    <source>
        <dbReference type="Proteomes" id="UP000254304"/>
    </source>
</evidence>
<dbReference type="EMBL" id="UGGO01000001">
    <property type="protein sequence ID" value="STQ44789.1"/>
    <property type="molecule type" value="Genomic_DNA"/>
</dbReference>
<dbReference type="GO" id="GO:0009229">
    <property type="term" value="P:thiamine diphosphate biosynthetic process"/>
    <property type="evidence" value="ECO:0007669"/>
    <property type="project" value="UniProtKB-UniPathway"/>
</dbReference>
<evidence type="ECO:0000256" key="1">
    <source>
        <dbReference type="PIRNR" id="PIRNR003170"/>
    </source>
</evidence>
<dbReference type="InterPro" id="IPR026285">
    <property type="entry name" value="TenA_E"/>
</dbReference>
<comment type="catalytic activity">
    <reaction evidence="1">
        <text>4-amino-5-aminomethyl-2-methylpyrimidine + H2O = 4-amino-5-hydroxymethyl-2-methylpyrimidine + NH4(+)</text>
        <dbReference type="Rhea" id="RHEA:31799"/>
        <dbReference type="ChEBI" id="CHEBI:15377"/>
        <dbReference type="ChEBI" id="CHEBI:16892"/>
        <dbReference type="ChEBI" id="CHEBI:28938"/>
        <dbReference type="ChEBI" id="CHEBI:63416"/>
        <dbReference type="EC" id="3.5.99.2"/>
    </reaction>
</comment>
<dbReference type="CDD" id="cd19358">
    <property type="entry name" value="TenA_E_Spr0628-like"/>
    <property type="match status" value="1"/>
</dbReference>
<dbReference type="GO" id="GO:0009228">
    <property type="term" value="P:thiamine biosynthetic process"/>
    <property type="evidence" value="ECO:0007669"/>
    <property type="project" value="UniProtKB-KW"/>
</dbReference>
<comment type="similarity">
    <text evidence="1">Belongs to the TenA family.</text>
</comment>
<dbReference type="Gene3D" id="1.20.910.10">
    <property type="entry name" value="Heme oxygenase-like"/>
    <property type="match status" value="1"/>
</dbReference>